<reference evidence="3 4" key="1">
    <citation type="submission" date="2017-07" db="EMBL/GenBank/DDBJ databases">
        <title>Isolation and whole genome analysis of endospore-forming bacteria from heroin.</title>
        <authorList>
            <person name="Kalinowski J."/>
            <person name="Ahrens B."/>
            <person name="Al-Dilaimi A."/>
            <person name="Winkler A."/>
            <person name="Wibberg D."/>
            <person name="Schleenbecker U."/>
            <person name="Ruckert C."/>
            <person name="Wolfel R."/>
            <person name="Grass G."/>
        </authorList>
    </citation>
    <scope>NUCLEOTIDE SEQUENCE [LARGE SCALE GENOMIC DNA]</scope>
    <source>
        <strain evidence="3 4">7539</strain>
    </source>
</reference>
<evidence type="ECO:0000313" key="4">
    <source>
        <dbReference type="Proteomes" id="UP000216207"/>
    </source>
</evidence>
<name>A0A268NY54_SHOCL</name>
<feature type="domain" description="NAD-dependent epimerase/dehydratase" evidence="2">
    <location>
        <begin position="5"/>
        <end position="240"/>
    </location>
</feature>
<dbReference type="EMBL" id="NPCC01000015">
    <property type="protein sequence ID" value="PAE88424.1"/>
    <property type="molecule type" value="Genomic_DNA"/>
</dbReference>
<comment type="similarity">
    <text evidence="1">Belongs to the NAD(P)-dependent epimerase/dehydratase family.</text>
</comment>
<protein>
    <submittedName>
        <fullName evidence="3">LPS biosynthesis protein WbpP</fullName>
    </submittedName>
</protein>
<dbReference type="RefSeq" id="WP_095252943.1">
    <property type="nucleotide sequence ID" value="NZ_CP155470.1"/>
</dbReference>
<evidence type="ECO:0000256" key="1">
    <source>
        <dbReference type="ARBA" id="ARBA00007637"/>
    </source>
</evidence>
<sequence length="310" mass="33751">MATYLITGGAGFIGSNIAKALVAKGEKVKILDNFNTGKKDNIAEFIDEIEVIDGDFTNEKTVQSALKQVDVVFHQGAIPSVPKSIQNPIESNHANVSGTLQLLQGAVEARVSRFIYAASSSAYGDSETLPKHEQLPGNPMSPYAVSKYTGELYCKVFYNLYGLETVSLRYFNVFGPRQDPNSKYAAVIPSFIKAMLNDKPPTIFGDGTQSRDFTFIDNVVAANLLAANAPKLQGESVNIGGGASIDLNSLVDEINVLLGKQIQANYGPERPGDVKHSLADIHLAEKLIAYRPTVSFQEGLRQTVEWFKHH</sequence>
<dbReference type="SUPFAM" id="SSF51735">
    <property type="entry name" value="NAD(P)-binding Rossmann-fold domains"/>
    <property type="match status" value="1"/>
</dbReference>
<dbReference type="Proteomes" id="UP000216207">
    <property type="component" value="Unassembled WGS sequence"/>
</dbReference>
<evidence type="ECO:0000313" key="3">
    <source>
        <dbReference type="EMBL" id="PAE88424.1"/>
    </source>
</evidence>
<accession>A0A268NY54</accession>
<dbReference type="CDD" id="cd05256">
    <property type="entry name" value="UDP_AE_SDR_e"/>
    <property type="match status" value="1"/>
</dbReference>
<dbReference type="InterPro" id="IPR001509">
    <property type="entry name" value="Epimerase_deHydtase"/>
</dbReference>
<dbReference type="Gene3D" id="3.90.25.10">
    <property type="entry name" value="UDP-galactose 4-epimerase, domain 1"/>
    <property type="match status" value="1"/>
</dbReference>
<evidence type="ECO:0000259" key="2">
    <source>
        <dbReference type="Pfam" id="PF01370"/>
    </source>
</evidence>
<dbReference type="InterPro" id="IPR036291">
    <property type="entry name" value="NAD(P)-bd_dom_sf"/>
</dbReference>
<dbReference type="PRINTS" id="PR01713">
    <property type="entry name" value="NUCEPIMERASE"/>
</dbReference>
<gene>
    <name evidence="3" type="ORF">CHH72_12340</name>
</gene>
<dbReference type="Gene3D" id="3.40.50.720">
    <property type="entry name" value="NAD(P)-binding Rossmann-like Domain"/>
    <property type="match status" value="1"/>
</dbReference>
<dbReference type="PANTHER" id="PTHR43000">
    <property type="entry name" value="DTDP-D-GLUCOSE 4,6-DEHYDRATASE-RELATED"/>
    <property type="match status" value="1"/>
</dbReference>
<proteinExistence type="inferred from homology"/>
<comment type="caution">
    <text evidence="3">The sequence shown here is derived from an EMBL/GenBank/DDBJ whole genome shotgun (WGS) entry which is preliminary data.</text>
</comment>
<dbReference type="Pfam" id="PF01370">
    <property type="entry name" value="Epimerase"/>
    <property type="match status" value="1"/>
</dbReference>
<dbReference type="AlphaFoldDB" id="A0A268NY54"/>
<organism evidence="3 4">
    <name type="scientific">Shouchella clausii</name>
    <name type="common">Alkalihalobacillus clausii</name>
    <dbReference type="NCBI Taxonomy" id="79880"/>
    <lineage>
        <taxon>Bacteria</taxon>
        <taxon>Bacillati</taxon>
        <taxon>Bacillota</taxon>
        <taxon>Bacilli</taxon>
        <taxon>Bacillales</taxon>
        <taxon>Bacillaceae</taxon>
        <taxon>Shouchella</taxon>
    </lineage>
</organism>